<dbReference type="Gene3D" id="2.70.98.70">
    <property type="match status" value="1"/>
</dbReference>
<dbReference type="RefSeq" id="WP_209746223.1">
    <property type="nucleotide sequence ID" value="NZ_JBHSMH010000090.1"/>
</dbReference>
<evidence type="ECO:0000256" key="1">
    <source>
        <dbReference type="ARBA" id="ARBA00004196"/>
    </source>
</evidence>
<reference evidence="6" key="1">
    <citation type="journal article" date="2019" name="Int. J. Syst. Evol. Microbiol.">
        <title>The Global Catalogue of Microorganisms (GCM) 10K type strain sequencing project: providing services to taxonomists for standard genome sequencing and annotation.</title>
        <authorList>
            <consortium name="The Broad Institute Genomics Platform"/>
            <consortium name="The Broad Institute Genome Sequencing Center for Infectious Disease"/>
            <person name="Wu L."/>
            <person name="Ma J."/>
        </authorList>
    </citation>
    <scope>NUCLEOTIDE SEQUENCE [LARGE SCALE GENOMIC DNA]</scope>
    <source>
        <strain evidence="6">CCUG 57113</strain>
    </source>
</reference>
<dbReference type="EMBL" id="JBHSMH010000090">
    <property type="protein sequence ID" value="MFC5471191.1"/>
    <property type="molecule type" value="Genomic_DNA"/>
</dbReference>
<comment type="caution">
    <text evidence="5">The sequence shown here is derived from an EMBL/GenBank/DDBJ whole genome shotgun (WGS) entry which is preliminary data.</text>
</comment>
<gene>
    <name evidence="5" type="ORF">ACFPPD_21110</name>
</gene>
<dbReference type="InterPro" id="IPR058094">
    <property type="entry name" value="Ig-like_OmpL47-like"/>
</dbReference>
<dbReference type="Proteomes" id="UP001596105">
    <property type="component" value="Unassembled WGS sequence"/>
</dbReference>
<dbReference type="Gene3D" id="1.50.10.100">
    <property type="entry name" value="Chondroitin AC/alginate lyase"/>
    <property type="match status" value="1"/>
</dbReference>
<feature type="domain" description="Heparinase II/III-like C-terminal" evidence="4">
    <location>
        <begin position="1170"/>
        <end position="1299"/>
    </location>
</feature>
<dbReference type="InterPro" id="IPR008979">
    <property type="entry name" value="Galactose-bd-like_sf"/>
</dbReference>
<dbReference type="InterPro" id="IPR008929">
    <property type="entry name" value="Chondroitin_lyas"/>
</dbReference>
<evidence type="ECO:0000256" key="2">
    <source>
        <dbReference type="ARBA" id="ARBA00022801"/>
    </source>
</evidence>
<organism evidence="5 6">
    <name type="scientific">Cohnella suwonensis</name>
    <dbReference type="NCBI Taxonomy" id="696072"/>
    <lineage>
        <taxon>Bacteria</taxon>
        <taxon>Bacillati</taxon>
        <taxon>Bacillota</taxon>
        <taxon>Bacilli</taxon>
        <taxon>Bacillales</taxon>
        <taxon>Paenibacillaceae</taxon>
        <taxon>Cohnella</taxon>
    </lineage>
</organism>
<dbReference type="NCBIfam" id="NF047446">
    <property type="entry name" value="barrel_OmpL47"/>
    <property type="match status" value="1"/>
</dbReference>
<dbReference type="Gene3D" id="2.60.120.260">
    <property type="entry name" value="Galactose-binding domain-like"/>
    <property type="match status" value="4"/>
</dbReference>
<dbReference type="InterPro" id="IPR012480">
    <property type="entry name" value="Hepar_II_III_C"/>
</dbReference>
<accession>A0ABW0M0Z3</accession>
<feature type="domain" description="CBM-cenC" evidence="3">
    <location>
        <begin position="40"/>
        <end position="164"/>
    </location>
</feature>
<dbReference type="SUPFAM" id="SSF49785">
    <property type="entry name" value="Galactose-binding domain-like"/>
    <property type="match status" value="2"/>
</dbReference>
<evidence type="ECO:0000259" key="4">
    <source>
        <dbReference type="Pfam" id="PF07940"/>
    </source>
</evidence>
<dbReference type="Gene3D" id="3.30.1920.20">
    <property type="match status" value="1"/>
</dbReference>
<dbReference type="Pfam" id="PF02018">
    <property type="entry name" value="CBM_4_9"/>
    <property type="match status" value="1"/>
</dbReference>
<keyword evidence="2" id="KW-0378">Hydrolase</keyword>
<keyword evidence="6" id="KW-1185">Reference proteome</keyword>
<dbReference type="Pfam" id="PF07940">
    <property type="entry name" value="Hepar_II_III_C"/>
    <property type="match status" value="1"/>
</dbReference>
<sequence>MSRVKGLRVLSIFMSFVMMLSGIMVSPSRTNADPLPVLPNSGFEEVANGKPLNWSVISGTVTSSTAVVRGGTYSVVISDSSTTASAGLRSVKMPVTPGKEYEASVYSFNASGSSAFYLEFWDANNTLLPSPNVSNNTTNQWKRLAMTQTAPAGAVNASLRLYSGLGNVGTLYFDDAEFQELAVDPNALLRNGDMETTIDGTPRYWDSIFGGDITSSQERKRSGQFSAKLNDPSATAGIGLRSLRMKVTPGVKYDADVFVYVESGTFNLFLEFWDAANNSLPIVNTGSTIRNEWSQIRSSGIAPPTAAYATVRLYSGGGNQGIAYFDDARFAETPPEPNRDLNNGTFELLEGGKPRDWRGVDGEVAVSETQAYDGVRSILITNAESMSAGLRSHLLPVSPGVEYTSKVYALTSAGAAELKMEFWNADKVFLSSVSQAGSTSQVWEAIALAAEIPDQTAYITLRLGTLQPAGGTVYFDAATFKSSGNPSKTRTTLYTPEKVATARMNVQEEQWAKNLKDTAVSKADHFLSKGLDFLWNSVPNQSLPRSYAVNQALGSPVSTAEQLRPFGNYPYIMDPINDPWKIKDPVTMTRFPSNDFESFYRSGLDEHGMFKPELADRSKLINELYPDQAVAWGVDDGTGWVNGDNKRFTMMAYYVHFMWYGDNSLIQRALNAFRDAYLYTGDIRYARAGTVLLDRVADVYPDMDISKYNVNTYLNASGKSFGNGKVLGGIWETDLVKSFISAYDAFFPAMDDPEIVQFLEAKSTQYRMTNGKNSGADIRRNIEDGIIEQIYPGVKKTQILGNDGMHQSSLAMAAVVYDTLPETKEWLDFIFQTGSVLSNPARLTGGNILNSIVSSVDRDGNGDESSAFYNSLWLQAHRMTADILDGYDLYPEADLYKNVKFRKMFSALSPLIQIENYTANIGDTGSAGKPFIIDKLTDAVKAYEKFGDPYYAQFAYFLNNNTSDGIHSDVFAPNPDAIADQIDEVIRTKGPLRWESVNQTGYGYTALRDGSNPKADYGERLSFTGMNVSEQSVQTKYNEATGSIQLMASQDGESATFEFHVPAADDYELELLPLKSASSGIYRISVDGQPVKDMDFYGADLKRYESITRMNLTQGNHTITFEGIGKSSLSSGFAMEVRVLNPLNAEARALRDAQTGAKNTLRDTWMFYGRNLHHGHRDTLNIGLHAFGLDLSPELGYPEFADNNDKHRAHWVNNTVSHNTVVVDKQKQKQNEWAAEIKHFDDSEMVKLIDVESTKVYQQTSLYKRTTAMIKADEENSYSVDLFRVKGGNDHYFSFHGAEGTVTTEGLNLIPQETGTYTRPDVEWGVTPPDDDQRIALYEGSGFHYLKNVETDASPMDSFSVDWQVKDTWNVLGQGVGSATDIHLKLTMLGGVNDVALADGIPPRNRPGNPASLRYLIAQNTGSALDSLFTSIIQPYKGEEFISAITPLTVRENGQNVTSNDVRAVSVKLKNGRTDYIFSALDTGKIYTAQLPDSADSLEFKGSFGLYSVQEDGSVSTYLHDGSYIGKADEFRLVRNGAVTGTVADFTKSLSPQNEITVDVSEGFSENPADLIGKSILIQNDGIRYAAYRIKGVTVLDGGRLKLDIGDITLVRSFKDSNDFSKGYIYDIAEGAAFRIPLTYVTQPLGDASFSADIAAPTNTDVIVTISYPSEAAVKEYKAGASGEWTAYTAPVAISVNESVYARSMDAEGQVSKVTSFVVSNIDKTSPTTTDDGPASAANQDVTVNLSAGDSESGVAATYYTVDGGAVQTGTSVVLTDEGVHSLVYWSVDLAGNIEEQHTKTVIVDKTAPSLTVQLDPTSIWPPNHQMVTIHATLGSSDATSGVASVVLTSITSNEPDSGNGDIDAAIGTEADSFQLRAERSGSGPGRIYTVTYTSTDRAGNHSVVSETVTVPHAESGN</sequence>
<evidence type="ECO:0000313" key="5">
    <source>
        <dbReference type="EMBL" id="MFC5471191.1"/>
    </source>
</evidence>
<evidence type="ECO:0000313" key="6">
    <source>
        <dbReference type="Proteomes" id="UP001596105"/>
    </source>
</evidence>
<dbReference type="SUPFAM" id="SSF48230">
    <property type="entry name" value="Chondroitin AC/alginate lyase"/>
    <property type="match status" value="1"/>
</dbReference>
<name>A0ABW0M0Z3_9BACL</name>
<proteinExistence type="predicted"/>
<comment type="subcellular location">
    <subcellularLocation>
        <location evidence="1">Cell envelope</location>
    </subcellularLocation>
</comment>
<evidence type="ECO:0000259" key="3">
    <source>
        <dbReference type="Pfam" id="PF02018"/>
    </source>
</evidence>
<dbReference type="InterPro" id="IPR003305">
    <property type="entry name" value="CenC_carb-bd"/>
</dbReference>
<protein>
    <submittedName>
        <fullName evidence="5">OmpL47-type beta-barrel domain-containing protein</fullName>
    </submittedName>
</protein>